<proteinExistence type="predicted"/>
<dbReference type="InterPro" id="IPR036514">
    <property type="entry name" value="SGNH_hydro_sf"/>
</dbReference>
<feature type="signal peptide" evidence="1">
    <location>
        <begin position="1"/>
        <end position="19"/>
    </location>
</feature>
<name>A0AA37SSA2_9BACT</name>
<dbReference type="RefSeq" id="WP_235292737.1">
    <property type="nucleotide sequence ID" value="NZ_BSOH01000023.1"/>
</dbReference>
<dbReference type="GO" id="GO:0004622">
    <property type="term" value="F:phosphatidylcholine lysophospholipase activity"/>
    <property type="evidence" value="ECO:0007669"/>
    <property type="project" value="TreeGrafter"/>
</dbReference>
<keyword evidence="4" id="KW-1185">Reference proteome</keyword>
<evidence type="ECO:0000313" key="3">
    <source>
        <dbReference type="EMBL" id="GLR18790.1"/>
    </source>
</evidence>
<keyword evidence="1" id="KW-0732">Signal</keyword>
<comment type="caution">
    <text evidence="3">The sequence shown here is derived from an EMBL/GenBank/DDBJ whole genome shotgun (WGS) entry which is preliminary data.</text>
</comment>
<dbReference type="SUPFAM" id="SSF52266">
    <property type="entry name" value="SGNH hydrolase"/>
    <property type="match status" value="1"/>
</dbReference>
<gene>
    <name evidence="3" type="ORF">GCM10007940_34060</name>
</gene>
<reference evidence="3" key="1">
    <citation type="journal article" date="2014" name="Int. J. Syst. Evol. Microbiol.">
        <title>Complete genome sequence of Corynebacterium casei LMG S-19264T (=DSM 44701T), isolated from a smear-ripened cheese.</title>
        <authorList>
            <consortium name="US DOE Joint Genome Institute (JGI-PGF)"/>
            <person name="Walter F."/>
            <person name="Albersmeier A."/>
            <person name="Kalinowski J."/>
            <person name="Ruckert C."/>
        </authorList>
    </citation>
    <scope>NUCLEOTIDE SEQUENCE</scope>
    <source>
        <strain evidence="3">NBRC 108769</strain>
    </source>
</reference>
<dbReference type="AlphaFoldDB" id="A0AA37SSA2"/>
<organism evidence="3 4">
    <name type="scientific">Portibacter lacus</name>
    <dbReference type="NCBI Taxonomy" id="1099794"/>
    <lineage>
        <taxon>Bacteria</taxon>
        <taxon>Pseudomonadati</taxon>
        <taxon>Bacteroidota</taxon>
        <taxon>Saprospiria</taxon>
        <taxon>Saprospirales</taxon>
        <taxon>Haliscomenobacteraceae</taxon>
        <taxon>Portibacter</taxon>
    </lineage>
</organism>
<feature type="chain" id="PRO_5041270816" evidence="1">
    <location>
        <begin position="20"/>
        <end position="223"/>
    </location>
</feature>
<evidence type="ECO:0000259" key="2">
    <source>
        <dbReference type="Pfam" id="PF13472"/>
    </source>
</evidence>
<reference evidence="3" key="2">
    <citation type="submission" date="2023-01" db="EMBL/GenBank/DDBJ databases">
        <title>Draft genome sequence of Portibacter lacus strain NBRC 108769.</title>
        <authorList>
            <person name="Sun Q."/>
            <person name="Mori K."/>
        </authorList>
    </citation>
    <scope>NUCLEOTIDE SEQUENCE</scope>
    <source>
        <strain evidence="3">NBRC 108769</strain>
    </source>
</reference>
<protein>
    <submittedName>
        <fullName evidence="3">Lipase</fullName>
    </submittedName>
</protein>
<dbReference type="Pfam" id="PF13472">
    <property type="entry name" value="Lipase_GDSL_2"/>
    <property type="match status" value="1"/>
</dbReference>
<evidence type="ECO:0000256" key="1">
    <source>
        <dbReference type="SAM" id="SignalP"/>
    </source>
</evidence>
<dbReference type="InterPro" id="IPR013830">
    <property type="entry name" value="SGNH_hydro"/>
</dbReference>
<evidence type="ECO:0000313" key="4">
    <source>
        <dbReference type="Proteomes" id="UP001156666"/>
    </source>
</evidence>
<dbReference type="PANTHER" id="PTHR30383:SF5">
    <property type="entry name" value="SGNH HYDROLASE-TYPE ESTERASE DOMAIN-CONTAINING PROTEIN"/>
    <property type="match status" value="1"/>
</dbReference>
<dbReference type="InterPro" id="IPR051532">
    <property type="entry name" value="Ester_Hydrolysis_Enzymes"/>
</dbReference>
<dbReference type="Gene3D" id="3.40.50.1110">
    <property type="entry name" value="SGNH hydrolase"/>
    <property type="match status" value="1"/>
</dbReference>
<dbReference type="Proteomes" id="UP001156666">
    <property type="component" value="Unassembled WGS sequence"/>
</dbReference>
<dbReference type="EMBL" id="BSOH01000023">
    <property type="protein sequence ID" value="GLR18790.1"/>
    <property type="molecule type" value="Genomic_DNA"/>
</dbReference>
<sequence length="223" mass="25600">MRNLLFIIITCILSVSSYAQTEQLDIKWKGEIDRIKKEEHAFRDDALGTLVLTGSSSARMYKNVGEHFPDYNVINSGFGGSKMYELQYFLDELVVKFKPDIVLIYEGDNDVAGEFTTEQIMTTTKEVVAKLKKDLPGVELYFISPKPSLARWNLADKYVALNSELEEYCKKTERVGYIDVWYPMLNDEGTPIKDIFIQDGLHMNEKGYAIWKAAIEPKVMKEK</sequence>
<feature type="domain" description="SGNH hydrolase-type esterase" evidence="2">
    <location>
        <begin position="56"/>
        <end position="210"/>
    </location>
</feature>
<dbReference type="PANTHER" id="PTHR30383">
    <property type="entry name" value="THIOESTERASE 1/PROTEASE 1/LYSOPHOSPHOLIPASE L1"/>
    <property type="match status" value="1"/>
</dbReference>
<accession>A0AA37SSA2</accession>